<name>A0ACB0IGS0_TRIPR</name>
<keyword evidence="2" id="KW-1185">Reference proteome</keyword>
<protein>
    <submittedName>
        <fullName evidence="1">Uncharacterized protein</fullName>
    </submittedName>
</protein>
<proteinExistence type="predicted"/>
<organism evidence="1 2">
    <name type="scientific">Trifolium pratense</name>
    <name type="common">Red clover</name>
    <dbReference type="NCBI Taxonomy" id="57577"/>
    <lineage>
        <taxon>Eukaryota</taxon>
        <taxon>Viridiplantae</taxon>
        <taxon>Streptophyta</taxon>
        <taxon>Embryophyta</taxon>
        <taxon>Tracheophyta</taxon>
        <taxon>Spermatophyta</taxon>
        <taxon>Magnoliopsida</taxon>
        <taxon>eudicotyledons</taxon>
        <taxon>Gunneridae</taxon>
        <taxon>Pentapetalae</taxon>
        <taxon>rosids</taxon>
        <taxon>fabids</taxon>
        <taxon>Fabales</taxon>
        <taxon>Fabaceae</taxon>
        <taxon>Papilionoideae</taxon>
        <taxon>50 kb inversion clade</taxon>
        <taxon>NPAAA clade</taxon>
        <taxon>Hologalegina</taxon>
        <taxon>IRL clade</taxon>
        <taxon>Trifolieae</taxon>
        <taxon>Trifolium</taxon>
    </lineage>
</organism>
<accession>A0ACB0IGS0</accession>
<comment type="caution">
    <text evidence="1">The sequence shown here is derived from an EMBL/GenBank/DDBJ whole genome shotgun (WGS) entry which is preliminary data.</text>
</comment>
<dbReference type="EMBL" id="CASHSV030000001">
    <property type="protein sequence ID" value="CAJ2630227.1"/>
    <property type="molecule type" value="Genomic_DNA"/>
</dbReference>
<reference evidence="1" key="1">
    <citation type="submission" date="2023-10" db="EMBL/GenBank/DDBJ databases">
        <authorList>
            <person name="Rodriguez Cubillos JULIANA M."/>
            <person name="De Vega J."/>
        </authorList>
    </citation>
    <scope>NUCLEOTIDE SEQUENCE</scope>
</reference>
<gene>
    <name evidence="1" type="ORF">MILVUS5_LOCUS2046</name>
</gene>
<dbReference type="Proteomes" id="UP001177021">
    <property type="component" value="Unassembled WGS sequence"/>
</dbReference>
<evidence type="ECO:0000313" key="2">
    <source>
        <dbReference type="Proteomes" id="UP001177021"/>
    </source>
</evidence>
<evidence type="ECO:0000313" key="1">
    <source>
        <dbReference type="EMBL" id="CAJ2630227.1"/>
    </source>
</evidence>
<sequence>MFKNQQCYHSFCSECVIKQVAIKIQDKITVVSCPGLNCKDVLELESCRALLPKELIDKWNDASCEALFINVPKFYCPFKYCSSMFLDENVGQQKILLGNLSALFVIDCFVQGVMFHGIMGLLVRSFRN</sequence>